<dbReference type="Gene3D" id="3.30.450.20">
    <property type="entry name" value="PAS domain"/>
    <property type="match status" value="1"/>
</dbReference>
<dbReference type="Gene3D" id="3.30.70.270">
    <property type="match status" value="1"/>
</dbReference>
<proteinExistence type="predicted"/>
<dbReference type="InterPro" id="IPR029787">
    <property type="entry name" value="Nucleotide_cyclase"/>
</dbReference>
<dbReference type="GO" id="GO:0005886">
    <property type="term" value="C:plasma membrane"/>
    <property type="evidence" value="ECO:0007669"/>
    <property type="project" value="TreeGrafter"/>
</dbReference>
<feature type="domain" description="GGDEF" evidence="5">
    <location>
        <begin position="587"/>
        <end position="724"/>
    </location>
</feature>
<dbReference type="Proteomes" id="UP000198367">
    <property type="component" value="Chromosome"/>
</dbReference>
<evidence type="ECO:0000313" key="6">
    <source>
        <dbReference type="EMBL" id="ASK68956.1"/>
    </source>
</evidence>
<evidence type="ECO:0000256" key="2">
    <source>
        <dbReference type="ARBA" id="ARBA00012528"/>
    </source>
</evidence>
<dbReference type="GO" id="GO:1902201">
    <property type="term" value="P:negative regulation of bacterial-type flagellum-dependent cell motility"/>
    <property type="evidence" value="ECO:0007669"/>
    <property type="project" value="TreeGrafter"/>
</dbReference>
<dbReference type="SMART" id="SM00267">
    <property type="entry name" value="GGDEF"/>
    <property type="match status" value="1"/>
</dbReference>
<sequence>MRLPAVNSAHLKLATFLGLLGLVLNIYPIPLFANVQLILGNAAVVIVAILLGPWYALFTALFTATGLMLAWSSAHVYLVFLLEALWLGFARRKDVPILYASIGYWLLLGLPLMSLYLWLITGMPSYHIPFTTIKQAFNGIFYTTLGELCVVALPSLWHLKDKLVNHTRRTMSAQLSYLFILITTISLLTSSLVFNHYFMDKQQVLINRNLDDTGISLGHATESYIAVNTRTIASVGKFISDSGIPFEQWQTTLSSVQGLTQSFTTMFIANERGEIVAGSPIEKFQQLKQMGKMFTVKDRDYFIQSFNHHNTFVSPVFVGRFIGKEIIIAISAPIFKEGTNDTVGIVQGSLDLSFFSSIDKQNQHHETQSIILLDEKKNIVYASERLGLTPLAPFNFVTGSTEYRTRLKLMDINQTEADTPEYIYAHHQLNNGWHLYVVEPFVPLLTLAQEQYTKTIVLLLLSMLGAVIIAKAISRLTTTPLALLAQHFSQTKDGSFNEEKFEHELLDNSTPKEIYSLYESLEANQQALLSYQLELEDKVKQRTMDLEIANRKLKDMAERDSLTNLYNRRYTEKQFLHIQDLCERGQDAIAVVLLDLDFFKKVNDTYGHLAGDECLRVMAEVLSSHFKRDVDLLCRYGGEEFVLILPMCNTLKVEQHLNDFREKLASVVITNPADQVTFSVTVSIGAIIADAAYSSTLEVWLKQADENLYKAKEQGRNCVVCTLMSA</sequence>
<dbReference type="InterPro" id="IPR043128">
    <property type="entry name" value="Rev_trsase/Diguanyl_cyclase"/>
</dbReference>
<dbReference type="InterPro" id="IPR000160">
    <property type="entry name" value="GGDEF_dom"/>
</dbReference>
<feature type="transmembrane region" description="Helical" evidence="4">
    <location>
        <begin position="177"/>
        <end position="198"/>
    </location>
</feature>
<feature type="transmembrane region" description="Helical" evidence="4">
    <location>
        <begin position="38"/>
        <end position="57"/>
    </location>
</feature>
<name>A0A220UM16_9GAMM</name>
<dbReference type="GO" id="GO:0052621">
    <property type="term" value="F:diguanylate cyclase activity"/>
    <property type="evidence" value="ECO:0007669"/>
    <property type="project" value="UniProtKB-EC"/>
</dbReference>
<feature type="transmembrane region" description="Helical" evidence="4">
    <location>
        <begin position="69"/>
        <end position="90"/>
    </location>
</feature>
<keyword evidence="7" id="KW-1185">Reference proteome</keyword>
<keyword evidence="4" id="KW-1133">Transmembrane helix</keyword>
<dbReference type="PROSITE" id="PS50887">
    <property type="entry name" value="GGDEF"/>
    <property type="match status" value="1"/>
</dbReference>
<evidence type="ECO:0000256" key="4">
    <source>
        <dbReference type="SAM" id="Phobius"/>
    </source>
</evidence>
<dbReference type="NCBIfam" id="TIGR00254">
    <property type="entry name" value="GGDEF"/>
    <property type="match status" value="1"/>
</dbReference>
<dbReference type="EC" id="2.7.7.65" evidence="2"/>
<dbReference type="AlphaFoldDB" id="A0A220UM16"/>
<keyword evidence="4" id="KW-0812">Transmembrane</keyword>
<comment type="catalytic activity">
    <reaction evidence="3">
        <text>2 GTP = 3',3'-c-di-GMP + 2 diphosphate</text>
        <dbReference type="Rhea" id="RHEA:24898"/>
        <dbReference type="ChEBI" id="CHEBI:33019"/>
        <dbReference type="ChEBI" id="CHEBI:37565"/>
        <dbReference type="ChEBI" id="CHEBI:58805"/>
        <dbReference type="EC" id="2.7.7.65"/>
    </reaction>
</comment>
<evidence type="ECO:0000256" key="1">
    <source>
        <dbReference type="ARBA" id="ARBA00001946"/>
    </source>
</evidence>
<keyword evidence="4" id="KW-0472">Membrane</keyword>
<dbReference type="PANTHER" id="PTHR45138:SF9">
    <property type="entry name" value="DIGUANYLATE CYCLASE DGCM-RELATED"/>
    <property type="match status" value="1"/>
</dbReference>
<accession>A0A220UM16</accession>
<dbReference type="PANTHER" id="PTHR45138">
    <property type="entry name" value="REGULATORY COMPONENTS OF SENSORY TRANSDUCTION SYSTEM"/>
    <property type="match status" value="1"/>
</dbReference>
<feature type="transmembrane region" description="Helical" evidence="4">
    <location>
        <begin position="139"/>
        <end position="157"/>
    </location>
</feature>
<evidence type="ECO:0000259" key="5">
    <source>
        <dbReference type="PROSITE" id="PS50887"/>
    </source>
</evidence>
<dbReference type="CDD" id="cd12914">
    <property type="entry name" value="PDC1_DGC_like"/>
    <property type="match status" value="1"/>
</dbReference>
<dbReference type="FunFam" id="3.30.70.270:FF:000001">
    <property type="entry name" value="Diguanylate cyclase domain protein"/>
    <property type="match status" value="1"/>
</dbReference>
<comment type="cofactor">
    <cofactor evidence="1">
        <name>Mg(2+)</name>
        <dbReference type="ChEBI" id="CHEBI:18420"/>
    </cofactor>
</comment>
<dbReference type="CDD" id="cd01949">
    <property type="entry name" value="GGDEF"/>
    <property type="match status" value="1"/>
</dbReference>
<dbReference type="EMBL" id="CP022358">
    <property type="protein sequence ID" value="ASK68956.1"/>
    <property type="molecule type" value="Genomic_DNA"/>
</dbReference>
<evidence type="ECO:0000256" key="3">
    <source>
        <dbReference type="ARBA" id="ARBA00034247"/>
    </source>
</evidence>
<dbReference type="Pfam" id="PF00990">
    <property type="entry name" value="GGDEF"/>
    <property type="match status" value="1"/>
</dbReference>
<dbReference type="SUPFAM" id="SSF55073">
    <property type="entry name" value="Nucleotide cyclase"/>
    <property type="match status" value="1"/>
</dbReference>
<dbReference type="KEGG" id="sbj:CF168_08740"/>
<reference evidence="6 7" key="1">
    <citation type="submission" date="2017-07" db="EMBL/GenBank/DDBJ databases">
        <title>Phenotypical and genomic characterization of a clinical isolate of Shewanella bicestrii sp. nov. producing an extended-spectrum beta-lactamase and a new oxacillinase variant.</title>
        <authorList>
            <person name="Jousset A.B."/>
            <person name="Bonnin R.A."/>
            <person name="Girlich D."/>
            <person name="Dabos L."/>
            <person name="Potron A."/>
            <person name="Dortet L."/>
            <person name="Glaser P."/>
            <person name="Naas T."/>
        </authorList>
    </citation>
    <scope>NUCLEOTIDE SEQUENCE [LARGE SCALE GENOMIC DNA]</scope>
    <source>
        <strain evidence="6 7">JAB-1</strain>
    </source>
</reference>
<evidence type="ECO:0000313" key="7">
    <source>
        <dbReference type="Proteomes" id="UP000198367"/>
    </source>
</evidence>
<organism evidence="6 7">
    <name type="scientific">Shewanella bicestrii</name>
    <dbReference type="NCBI Taxonomy" id="2018305"/>
    <lineage>
        <taxon>Bacteria</taxon>
        <taxon>Pseudomonadati</taxon>
        <taxon>Pseudomonadota</taxon>
        <taxon>Gammaproteobacteria</taxon>
        <taxon>Alteromonadales</taxon>
        <taxon>Shewanellaceae</taxon>
        <taxon>Shewanella</taxon>
    </lineage>
</organism>
<dbReference type="GO" id="GO:0043709">
    <property type="term" value="P:cell adhesion involved in single-species biofilm formation"/>
    <property type="evidence" value="ECO:0007669"/>
    <property type="project" value="TreeGrafter"/>
</dbReference>
<dbReference type="InterPro" id="IPR050469">
    <property type="entry name" value="Diguanylate_Cyclase"/>
</dbReference>
<gene>
    <name evidence="6" type="ORF">CF168_08740</name>
</gene>
<feature type="transmembrane region" description="Helical" evidence="4">
    <location>
        <begin position="96"/>
        <end position="119"/>
    </location>
</feature>
<protein>
    <recommendedName>
        <fullName evidence="2">diguanylate cyclase</fullName>
        <ecNumber evidence="2">2.7.7.65</ecNumber>
    </recommendedName>
</protein>
<dbReference type="RefSeq" id="WP_089067613.1">
    <property type="nucleotide sequence ID" value="NZ_CP022358.1"/>
</dbReference>